<keyword evidence="3" id="KW-1185">Reference proteome</keyword>
<reference evidence="2" key="1">
    <citation type="journal article" date="2014" name="Int. J. Syst. Evol. Microbiol.">
        <title>Complete genome sequence of Corynebacterium casei LMG S-19264T (=DSM 44701T), isolated from a smear-ripened cheese.</title>
        <authorList>
            <consortium name="US DOE Joint Genome Institute (JGI-PGF)"/>
            <person name="Walter F."/>
            <person name="Albersmeier A."/>
            <person name="Kalinowski J."/>
            <person name="Ruckert C."/>
        </authorList>
    </citation>
    <scope>NUCLEOTIDE SEQUENCE</scope>
    <source>
        <strain evidence="2">KCTC 12719</strain>
    </source>
</reference>
<organism evidence="2 3">
    <name type="scientific">Salinimicrobium marinum</name>
    <dbReference type="NCBI Taxonomy" id="680283"/>
    <lineage>
        <taxon>Bacteria</taxon>
        <taxon>Pseudomonadati</taxon>
        <taxon>Bacteroidota</taxon>
        <taxon>Flavobacteriia</taxon>
        <taxon>Flavobacteriales</taxon>
        <taxon>Flavobacteriaceae</taxon>
        <taxon>Salinimicrobium</taxon>
    </lineage>
</organism>
<evidence type="ECO:0000313" key="3">
    <source>
        <dbReference type="Proteomes" id="UP000610456"/>
    </source>
</evidence>
<protein>
    <submittedName>
        <fullName evidence="2">ATPase</fullName>
    </submittedName>
</protein>
<comment type="caution">
    <text evidence="2">The sequence shown here is derived from an EMBL/GenBank/DDBJ whole genome shotgun (WGS) entry which is preliminary data.</text>
</comment>
<feature type="domain" description="NadR/Ttd14 AAA" evidence="1">
    <location>
        <begin position="5"/>
        <end position="169"/>
    </location>
</feature>
<dbReference type="Pfam" id="PF13521">
    <property type="entry name" value="AAA_28"/>
    <property type="match status" value="1"/>
</dbReference>
<gene>
    <name evidence="2" type="ORF">GCM10007103_13160</name>
</gene>
<evidence type="ECO:0000313" key="2">
    <source>
        <dbReference type="EMBL" id="GHA33073.1"/>
    </source>
</evidence>
<dbReference type="SUPFAM" id="SSF52540">
    <property type="entry name" value="P-loop containing nucleoside triphosphate hydrolases"/>
    <property type="match status" value="1"/>
</dbReference>
<dbReference type="Gene3D" id="3.40.50.300">
    <property type="entry name" value="P-loop containing nucleotide triphosphate hydrolases"/>
    <property type="match status" value="1"/>
</dbReference>
<accession>A0A918SBK3</accession>
<reference evidence="2" key="2">
    <citation type="submission" date="2020-09" db="EMBL/GenBank/DDBJ databases">
        <authorList>
            <person name="Sun Q."/>
            <person name="Kim S."/>
        </authorList>
    </citation>
    <scope>NUCLEOTIDE SEQUENCE</scope>
    <source>
        <strain evidence="2">KCTC 12719</strain>
    </source>
</reference>
<dbReference type="Proteomes" id="UP000610456">
    <property type="component" value="Unassembled WGS sequence"/>
</dbReference>
<dbReference type="InterPro" id="IPR027417">
    <property type="entry name" value="P-loop_NTPase"/>
</dbReference>
<sequence>MKKKKIVITGGPGTGKTSIIKVLEENGYHCLHEISRQITLQAQKEGIDQLFLAQPLLFSQKLLEGRIQQHAEADNFDSEVVFIDRGVPDVVAYMDYFGNEYPPLFREACEQYSYDAVFLLPPWKEIYVSDNERYESFEQAVSIHDHLEDNYKKSGYNPIEVPTGSVEERFSFIIDHLS</sequence>
<dbReference type="RefSeq" id="WP_189603928.1">
    <property type="nucleotide sequence ID" value="NZ_BMXB01000003.1"/>
</dbReference>
<name>A0A918SBK3_9FLAO</name>
<evidence type="ECO:0000259" key="1">
    <source>
        <dbReference type="Pfam" id="PF13521"/>
    </source>
</evidence>
<dbReference type="AlphaFoldDB" id="A0A918SBK3"/>
<proteinExistence type="predicted"/>
<dbReference type="InterPro" id="IPR038727">
    <property type="entry name" value="NadR/Ttd14_AAA_dom"/>
</dbReference>
<dbReference type="EMBL" id="BMXB01000003">
    <property type="protein sequence ID" value="GHA33073.1"/>
    <property type="molecule type" value="Genomic_DNA"/>
</dbReference>